<evidence type="ECO:0000256" key="1">
    <source>
        <dbReference type="ARBA" id="ARBA00001974"/>
    </source>
</evidence>
<evidence type="ECO:0000313" key="8">
    <source>
        <dbReference type="EMBL" id="TEY28364.1"/>
    </source>
</evidence>
<dbReference type="GO" id="GO:0071949">
    <property type="term" value="F:FAD binding"/>
    <property type="evidence" value="ECO:0007669"/>
    <property type="project" value="InterPro"/>
</dbReference>
<dbReference type="Proteomes" id="UP000297299">
    <property type="component" value="Unassembled WGS sequence"/>
</dbReference>
<protein>
    <recommendedName>
        <fullName evidence="7">FAD-binding PCMH-type domain-containing protein</fullName>
    </recommendedName>
</protein>
<name>A0A4Y8CGJ9_9HELO</name>
<feature type="signal peptide" evidence="6">
    <location>
        <begin position="1"/>
        <end position="20"/>
    </location>
</feature>
<dbReference type="STRING" id="38488.A0A4Y8CGJ9"/>
<dbReference type="OrthoDB" id="9983560at2759"/>
<accession>A0A4Y8CGJ9</accession>
<feature type="domain" description="FAD-binding PCMH-type" evidence="7">
    <location>
        <begin position="121"/>
        <end position="299"/>
    </location>
</feature>
<dbReference type="Gene3D" id="3.30.465.10">
    <property type="match status" value="2"/>
</dbReference>
<keyword evidence="6" id="KW-0732">Signal</keyword>
<dbReference type="InterPro" id="IPR006094">
    <property type="entry name" value="Oxid_FAD_bind_N"/>
</dbReference>
<gene>
    <name evidence="8" type="ORF">BOTCAL_1029g00010</name>
</gene>
<evidence type="ECO:0000256" key="3">
    <source>
        <dbReference type="ARBA" id="ARBA00022630"/>
    </source>
</evidence>
<comment type="cofactor">
    <cofactor evidence="1">
        <name>FAD</name>
        <dbReference type="ChEBI" id="CHEBI:57692"/>
    </cofactor>
</comment>
<keyword evidence="9" id="KW-1185">Reference proteome</keyword>
<evidence type="ECO:0000256" key="6">
    <source>
        <dbReference type="SAM" id="SignalP"/>
    </source>
</evidence>
<evidence type="ECO:0000256" key="4">
    <source>
        <dbReference type="ARBA" id="ARBA00022827"/>
    </source>
</evidence>
<reference evidence="8 9" key="1">
    <citation type="submission" date="2017-11" db="EMBL/GenBank/DDBJ databases">
        <title>Comparative genomics of Botrytis spp.</title>
        <authorList>
            <person name="Valero-Jimenez C.A."/>
            <person name="Tapia P."/>
            <person name="Veloso J."/>
            <person name="Silva-Moreno E."/>
            <person name="Staats M."/>
            <person name="Valdes J.H."/>
            <person name="Van Kan J.A.L."/>
        </authorList>
    </citation>
    <scope>NUCLEOTIDE SEQUENCE [LARGE SCALE GENOMIC DNA]</scope>
    <source>
        <strain evidence="8 9">MUCL2830</strain>
    </source>
</reference>
<keyword evidence="3" id="KW-0285">Flavoprotein</keyword>
<organism evidence="8 9">
    <name type="scientific">Botryotinia calthae</name>
    <dbReference type="NCBI Taxonomy" id="38488"/>
    <lineage>
        <taxon>Eukaryota</taxon>
        <taxon>Fungi</taxon>
        <taxon>Dikarya</taxon>
        <taxon>Ascomycota</taxon>
        <taxon>Pezizomycotina</taxon>
        <taxon>Leotiomycetes</taxon>
        <taxon>Helotiales</taxon>
        <taxon>Sclerotiniaceae</taxon>
        <taxon>Botryotinia</taxon>
    </lineage>
</organism>
<dbReference type="InterPro" id="IPR050416">
    <property type="entry name" value="FAD-linked_Oxidoreductase"/>
</dbReference>
<evidence type="ECO:0000256" key="5">
    <source>
        <dbReference type="ARBA" id="ARBA00023002"/>
    </source>
</evidence>
<dbReference type="GO" id="GO:0016491">
    <property type="term" value="F:oxidoreductase activity"/>
    <property type="evidence" value="ECO:0007669"/>
    <property type="project" value="UniProtKB-KW"/>
</dbReference>
<proteinExistence type="inferred from homology"/>
<dbReference type="EMBL" id="PHWZ01001025">
    <property type="protein sequence ID" value="TEY28364.1"/>
    <property type="molecule type" value="Genomic_DNA"/>
</dbReference>
<evidence type="ECO:0000259" key="7">
    <source>
        <dbReference type="PROSITE" id="PS51387"/>
    </source>
</evidence>
<keyword evidence="4" id="KW-0274">FAD</keyword>
<dbReference type="InterPro" id="IPR012951">
    <property type="entry name" value="BBE"/>
</dbReference>
<dbReference type="PANTHER" id="PTHR42973">
    <property type="entry name" value="BINDING OXIDOREDUCTASE, PUTATIVE (AFU_ORTHOLOGUE AFUA_1G17690)-RELATED"/>
    <property type="match status" value="1"/>
</dbReference>
<dbReference type="SUPFAM" id="SSF56176">
    <property type="entry name" value="FAD-binding/transporter-associated domain-like"/>
    <property type="match status" value="1"/>
</dbReference>
<dbReference type="InterPro" id="IPR016169">
    <property type="entry name" value="FAD-bd_PCMH_sub2"/>
</dbReference>
<sequence>MPRLTRIIAVFLTLPLGNTSLSTPMITRHEPVCRYLPSDPAWPGPRVWQNLNHTVGGRLIRGVPLGEPCYGSQLNILKCSKIQDDWTSLSPYEIDPVNIMSPYWMNNSCSPFFGPQGSCTLGNLASYALDISSSEDVIAGVQFAQSNNIRLTIKNTGHDYLGRSAGAGSLGLWMCNLDSIDFLNYSSPFYTGPAVHIGAGVGYTDLYPVASAEGYRVVGGSCSTVGVTGGFSQGGGHGPLASQYGLGADQVLEWEVVTVAGHHLIASPIENADLYWALSGGGAGNFAIVLSMTVRAYADGPVAGAAFSFANTGNTTAYWAGINAWLRSLLTLDKIDGLTTVWSVTAREFSLEFSTLPDVTTTAMIDTALAPFFEELKALNVSLGESYTADVHTNFAEHYSFWAQQVYTSNISLGSRLIPRSTVQDMHVALPALMKTFRKITDSGGKIISVAANVTYGNYTPNAVLPSWRDALFTTSFAMPLSESSGWNDIRNNQAQLNSWQEELRAITPGGGAYMNEATWDNHYWKEDYFGANYEALLTVKKKYDPNFLFWANAAIGSDTYWKVGRNGALCRA</sequence>
<dbReference type="PANTHER" id="PTHR42973:SF39">
    <property type="entry name" value="FAD-BINDING PCMH-TYPE DOMAIN-CONTAINING PROTEIN"/>
    <property type="match status" value="1"/>
</dbReference>
<evidence type="ECO:0000256" key="2">
    <source>
        <dbReference type="ARBA" id="ARBA00005466"/>
    </source>
</evidence>
<keyword evidence="5" id="KW-0560">Oxidoreductase</keyword>
<dbReference type="InterPro" id="IPR016166">
    <property type="entry name" value="FAD-bd_PCMH"/>
</dbReference>
<comment type="similarity">
    <text evidence="2">Belongs to the oxygen-dependent FAD-linked oxidoreductase family.</text>
</comment>
<evidence type="ECO:0000313" key="9">
    <source>
        <dbReference type="Proteomes" id="UP000297299"/>
    </source>
</evidence>
<comment type="caution">
    <text evidence="8">The sequence shown here is derived from an EMBL/GenBank/DDBJ whole genome shotgun (WGS) entry which is preliminary data.</text>
</comment>
<dbReference type="Pfam" id="PF08031">
    <property type="entry name" value="BBE"/>
    <property type="match status" value="1"/>
</dbReference>
<dbReference type="PROSITE" id="PS51387">
    <property type="entry name" value="FAD_PCMH"/>
    <property type="match status" value="1"/>
</dbReference>
<dbReference type="InterPro" id="IPR036318">
    <property type="entry name" value="FAD-bd_PCMH-like_sf"/>
</dbReference>
<dbReference type="AlphaFoldDB" id="A0A4Y8CGJ9"/>
<dbReference type="Pfam" id="PF01565">
    <property type="entry name" value="FAD_binding_4"/>
    <property type="match status" value="1"/>
</dbReference>
<feature type="chain" id="PRO_5021292836" description="FAD-binding PCMH-type domain-containing protein" evidence="6">
    <location>
        <begin position="21"/>
        <end position="573"/>
    </location>
</feature>